<dbReference type="CDD" id="cd00090">
    <property type="entry name" value="HTH_ARSR"/>
    <property type="match status" value="1"/>
</dbReference>
<dbReference type="InterPro" id="IPR036388">
    <property type="entry name" value="WH-like_DNA-bd_sf"/>
</dbReference>
<evidence type="ECO:0000313" key="3">
    <source>
        <dbReference type="Proteomes" id="UP000050360"/>
    </source>
</evidence>
<protein>
    <submittedName>
        <fullName evidence="2">ArsR family transcriptional regulator</fullName>
    </submittedName>
</protein>
<comment type="caution">
    <text evidence="2">The sequence shown here is derived from an EMBL/GenBank/DDBJ whole genome shotgun (WGS) entry which is preliminary data.</text>
</comment>
<proteinExistence type="predicted"/>
<dbReference type="Gene3D" id="1.10.10.10">
    <property type="entry name" value="Winged helix-like DNA-binding domain superfamily/Winged helix DNA-binding domain"/>
    <property type="match status" value="1"/>
</dbReference>
<evidence type="ECO:0000313" key="2">
    <source>
        <dbReference type="EMBL" id="KPQ41855.1"/>
    </source>
</evidence>
<dbReference type="InterPro" id="IPR011991">
    <property type="entry name" value="ArsR-like_HTH"/>
</dbReference>
<keyword evidence="1" id="KW-0812">Transmembrane</keyword>
<dbReference type="SUPFAM" id="SSF46785">
    <property type="entry name" value="Winged helix' DNA-binding domain"/>
    <property type="match status" value="1"/>
</dbReference>
<accession>A0A0P8DW89</accession>
<dbReference type="InterPro" id="IPR036390">
    <property type="entry name" value="WH_DNA-bd_sf"/>
</dbReference>
<dbReference type="Proteomes" id="UP000050360">
    <property type="component" value="Unassembled WGS sequence"/>
</dbReference>
<evidence type="ECO:0000256" key="1">
    <source>
        <dbReference type="SAM" id="Phobius"/>
    </source>
</evidence>
<sequence length="201" mass="22926">MENLPDDIFFVENLYTERSKQLASEICNDTAHEILKELYKNPSSITDLSNKLNIPMSTVQYHIDKLQELGVIRISRKKLGKRLRDVKMYVYEKESIILLSSIGKSEFGSLLNTFLFQKIKGQIPITVALIFSAGSILSFIGSWLLKKEIESSLMLPSYYDIRDIAVEEIGINMLLLFLGMFFLSGSAISIILILLVIRLRK</sequence>
<dbReference type="Pfam" id="PF12840">
    <property type="entry name" value="HTH_20"/>
    <property type="match status" value="1"/>
</dbReference>
<organism evidence="2 3">
    <name type="scientific">Candidatus Methanoperedens nitratireducens</name>
    <dbReference type="NCBI Taxonomy" id="1392998"/>
    <lineage>
        <taxon>Archaea</taxon>
        <taxon>Methanobacteriati</taxon>
        <taxon>Methanobacteriota</taxon>
        <taxon>Stenosarchaea group</taxon>
        <taxon>Methanomicrobia</taxon>
        <taxon>Methanosarcinales</taxon>
        <taxon>ANME-2 cluster</taxon>
        <taxon>Candidatus Methanoperedentaceae</taxon>
        <taxon>Candidatus Methanoperedens</taxon>
    </lineage>
</organism>
<name>A0A0P8DW89_9EURY</name>
<reference evidence="2 3" key="1">
    <citation type="submission" date="2015-09" db="EMBL/GenBank/DDBJ databases">
        <title>A metagenomics-based metabolic model of nitrate-dependent anaerobic oxidation of methane by Methanoperedens-like archaea.</title>
        <authorList>
            <person name="Arshad A."/>
            <person name="Speth D.R."/>
            <person name="De Graaf R.M."/>
            <person name="Op Den Camp H.J."/>
            <person name="Jetten M.S."/>
            <person name="Welte C.U."/>
        </authorList>
    </citation>
    <scope>NUCLEOTIDE SEQUENCE [LARGE SCALE GENOMIC DNA]</scope>
</reference>
<feature type="transmembrane region" description="Helical" evidence="1">
    <location>
        <begin position="123"/>
        <end position="145"/>
    </location>
</feature>
<dbReference type="EMBL" id="LKCM01000292">
    <property type="protein sequence ID" value="KPQ41855.1"/>
    <property type="molecule type" value="Genomic_DNA"/>
</dbReference>
<gene>
    <name evidence="2" type="ORF">MPEBLZ_03594</name>
</gene>
<feature type="transmembrane region" description="Helical" evidence="1">
    <location>
        <begin position="173"/>
        <end position="197"/>
    </location>
</feature>
<keyword evidence="1" id="KW-0472">Membrane</keyword>
<dbReference type="AlphaFoldDB" id="A0A0P8DW89"/>
<keyword evidence="1" id="KW-1133">Transmembrane helix</keyword>